<dbReference type="GO" id="GO:0001179">
    <property type="term" value="F:RNA polymerase I general transcription initiation factor binding"/>
    <property type="evidence" value="ECO:0007669"/>
    <property type="project" value="TreeGrafter"/>
</dbReference>
<dbReference type="SUPFAM" id="SSF101908">
    <property type="entry name" value="Putative isomerase YbhE"/>
    <property type="match status" value="1"/>
</dbReference>
<evidence type="ECO:0000259" key="2">
    <source>
        <dbReference type="Pfam" id="PF10214"/>
    </source>
</evidence>
<dbReference type="InterPro" id="IPR048537">
    <property type="entry name" value="RRN6_HB"/>
</dbReference>
<feature type="region of interest" description="Disordered" evidence="1">
    <location>
        <begin position="683"/>
        <end position="703"/>
    </location>
</feature>
<dbReference type="RefSeq" id="XP_043050757.1">
    <property type="nucleotide sequence ID" value="XM_043194433.1"/>
</dbReference>
<dbReference type="InterPro" id="IPR048535">
    <property type="entry name" value="RRN6_beta-prop"/>
</dbReference>
<proteinExistence type="predicted"/>
<accession>A0A9P8AJV0</accession>
<dbReference type="PANTHER" id="PTHR28221:SF2">
    <property type="entry name" value="RNA POLYMERASE I-SPECIFIC TRANSCRIPTION INITIATION FACTOR RRN6"/>
    <property type="match status" value="1"/>
</dbReference>
<dbReference type="GO" id="GO:0001163">
    <property type="term" value="F:RNA polymerase I transcription regulatory region sequence-specific DNA binding"/>
    <property type="evidence" value="ECO:0007669"/>
    <property type="project" value="TreeGrafter"/>
</dbReference>
<evidence type="ECO:0000256" key="1">
    <source>
        <dbReference type="SAM" id="MobiDB-lite"/>
    </source>
</evidence>
<dbReference type="Proteomes" id="UP000790833">
    <property type="component" value="Unassembled WGS sequence"/>
</dbReference>
<dbReference type="PANTHER" id="PTHR28221">
    <property type="entry name" value="RNA POLYMERASE I-SPECIFIC TRANSCRIPTION INITIATION FACTOR RRN6"/>
    <property type="match status" value="1"/>
</dbReference>
<dbReference type="InterPro" id="IPR019350">
    <property type="entry name" value="RNA_pol_I-sp_TIF_RRN6-like"/>
</dbReference>
<dbReference type="AlphaFoldDB" id="A0A9P8AJV0"/>
<organism evidence="4 5">
    <name type="scientific">Scheffersomyces spartinae</name>
    <dbReference type="NCBI Taxonomy" id="45513"/>
    <lineage>
        <taxon>Eukaryota</taxon>
        <taxon>Fungi</taxon>
        <taxon>Dikarya</taxon>
        <taxon>Ascomycota</taxon>
        <taxon>Saccharomycotina</taxon>
        <taxon>Pichiomycetes</taxon>
        <taxon>Debaryomycetaceae</taxon>
        <taxon>Scheffersomyces</taxon>
    </lineage>
</organism>
<evidence type="ECO:0000313" key="5">
    <source>
        <dbReference type="Proteomes" id="UP000790833"/>
    </source>
</evidence>
<feature type="domain" description="RRN6 helical bundle" evidence="3">
    <location>
        <begin position="419"/>
        <end position="526"/>
    </location>
</feature>
<dbReference type="Pfam" id="PF20640">
    <property type="entry name" value="Rrn6_HB"/>
    <property type="match status" value="1"/>
</dbReference>
<feature type="domain" description="RRN6 beta-propeller" evidence="2">
    <location>
        <begin position="58"/>
        <end position="345"/>
    </location>
</feature>
<dbReference type="Pfam" id="PF10214">
    <property type="entry name" value="Rrn6_beta-prop"/>
    <property type="match status" value="1"/>
</dbReference>
<evidence type="ECO:0000259" key="3">
    <source>
        <dbReference type="Pfam" id="PF20640"/>
    </source>
</evidence>
<gene>
    <name evidence="4" type="ORF">KQ657_003736</name>
</gene>
<protein>
    <submittedName>
        <fullName evidence="4">Uncharacterized protein</fullName>
    </submittedName>
</protein>
<dbReference type="GO" id="GO:0042790">
    <property type="term" value="P:nucleolar large rRNA transcription by RNA polymerase I"/>
    <property type="evidence" value="ECO:0007669"/>
    <property type="project" value="TreeGrafter"/>
</dbReference>
<keyword evidence="5" id="KW-1185">Reference proteome</keyword>
<feature type="compositionally biased region" description="Basic residues" evidence="1">
    <location>
        <begin position="692"/>
        <end position="703"/>
    </location>
</feature>
<evidence type="ECO:0000313" key="4">
    <source>
        <dbReference type="EMBL" id="KAG7195210.1"/>
    </source>
</evidence>
<dbReference type="GO" id="GO:0070860">
    <property type="term" value="C:RNA polymerase I core factor complex"/>
    <property type="evidence" value="ECO:0007669"/>
    <property type="project" value="TreeGrafter"/>
</dbReference>
<sequence length="703" mass="79379">MRTATGNTTTNNKHQYIGSYIPNDIIRSSLSDSNTLVENGYDPTVCNLFDIVTLSSGIQKIACATGSGGTTLEVSELNVHSMSIPEIAGDPFRVDFNEQIKHILWSQETQVEERRKTSTSSTSQYHLMVMTDNVIYIFESSNNNRLLMELTASDIEGVSFAAAVFSPFDPRLFCAIDKQGNFILWHLDGGILFQEKYHQDETELSSWKKVCWGSTPSSLYIGCRSGMREYEVLSSSTPKVYDIITTNTWSKLLDFKVCSTNRHYGFLLTSKELIMIRTTPTTTREVSWKHFLSDTDPSLKLTLLEDGNDVHCVIYSVLHEVVILYRFGLLDNGKPIMGSNPYILKEGIGSNQHVQLINLLECFKDEEEEEEDRKVVGLFEMNCSHCLSATLLTDKEGLSLNQTRDKIVSKSPTKSKSQPKERHKVFQRFSKKQFRPMLQQIQKTLDISIDNREPDMDIELVQDYAYKLGSALNKVEDSKVSLLDLAKEIPQSEDLEEFDSMIEQLVSYFETKNITISTSQLAKLLGVDNLESLFELQAMWLKNNHASSYNLSMFVTLVGLSLLRCNSATTATESSDTLESELQMCGDDFVKDLLDSWDTVINEDPHQHNIERKDEALTTRVVDEIPTIRITQTQSQNNHTIQQPIATSPRAQMAINLGSQSPSSPRKLLLGSSQRFGLSQALSLSQRSLGQHPKRKKRRGGFN</sequence>
<name>A0A9P8AJV0_9ASCO</name>
<dbReference type="OrthoDB" id="4090074at2759"/>
<reference evidence="4" key="1">
    <citation type="submission" date="2021-03" db="EMBL/GenBank/DDBJ databases">
        <authorList>
            <person name="Palmer J.M."/>
        </authorList>
    </citation>
    <scope>NUCLEOTIDE SEQUENCE</scope>
    <source>
        <strain evidence="4">ARV_011</strain>
    </source>
</reference>
<comment type="caution">
    <text evidence="4">The sequence shown here is derived from an EMBL/GenBank/DDBJ whole genome shotgun (WGS) entry which is preliminary data.</text>
</comment>
<dbReference type="EMBL" id="JAHMUF010000004">
    <property type="protein sequence ID" value="KAG7195210.1"/>
    <property type="molecule type" value="Genomic_DNA"/>
</dbReference>
<dbReference type="GeneID" id="66117110"/>